<dbReference type="PANTHER" id="PTHR30483">
    <property type="entry name" value="LEUCINE-SPECIFIC-BINDING PROTEIN"/>
    <property type="match status" value="1"/>
</dbReference>
<proteinExistence type="inferred from homology"/>
<dbReference type="Proteomes" id="UP000647424">
    <property type="component" value="Unassembled WGS sequence"/>
</dbReference>
<feature type="domain" description="Leucine-binding protein" evidence="4">
    <location>
        <begin position="27"/>
        <end position="373"/>
    </location>
</feature>
<name>A0A927FGJ5_9BURK</name>
<dbReference type="Pfam" id="PF13458">
    <property type="entry name" value="Peripla_BP_6"/>
    <property type="match status" value="1"/>
</dbReference>
<organism evidence="5 6">
    <name type="scientific">Limnohabitans radicicola</name>
    <dbReference type="NCBI Taxonomy" id="2771427"/>
    <lineage>
        <taxon>Bacteria</taxon>
        <taxon>Pseudomonadati</taxon>
        <taxon>Pseudomonadota</taxon>
        <taxon>Betaproteobacteria</taxon>
        <taxon>Burkholderiales</taxon>
        <taxon>Comamonadaceae</taxon>
        <taxon>Limnohabitans</taxon>
    </lineage>
</organism>
<comment type="similarity">
    <text evidence="1">Belongs to the leucine-binding protein family.</text>
</comment>
<evidence type="ECO:0000313" key="5">
    <source>
        <dbReference type="EMBL" id="MBD8051030.1"/>
    </source>
</evidence>
<evidence type="ECO:0000256" key="2">
    <source>
        <dbReference type="ARBA" id="ARBA00022729"/>
    </source>
</evidence>
<accession>A0A927FGJ5</accession>
<evidence type="ECO:0000256" key="3">
    <source>
        <dbReference type="SAM" id="SignalP"/>
    </source>
</evidence>
<keyword evidence="2 3" id="KW-0732">Signal</keyword>
<dbReference type="SUPFAM" id="SSF53822">
    <property type="entry name" value="Periplasmic binding protein-like I"/>
    <property type="match status" value="1"/>
</dbReference>
<gene>
    <name evidence="5" type="ORF">IC609_10770</name>
</gene>
<feature type="signal peptide" evidence="3">
    <location>
        <begin position="1"/>
        <end position="22"/>
    </location>
</feature>
<dbReference type="PANTHER" id="PTHR30483:SF37">
    <property type="entry name" value="ABC TRANSPORTER SUBSTRATE-BINDING PROTEIN"/>
    <property type="match status" value="1"/>
</dbReference>
<dbReference type="InterPro" id="IPR028082">
    <property type="entry name" value="Peripla_BP_I"/>
</dbReference>
<dbReference type="Gene3D" id="3.40.50.2300">
    <property type="match status" value="2"/>
</dbReference>
<feature type="chain" id="PRO_5036979194" evidence="3">
    <location>
        <begin position="23"/>
        <end position="411"/>
    </location>
</feature>
<dbReference type="CDD" id="cd06329">
    <property type="entry name" value="PBP1_SBP-like"/>
    <property type="match status" value="1"/>
</dbReference>
<comment type="caution">
    <text evidence="5">The sequence shown here is derived from an EMBL/GenBank/DDBJ whole genome shotgun (WGS) entry which is preliminary data.</text>
</comment>
<dbReference type="InterPro" id="IPR028081">
    <property type="entry name" value="Leu-bd"/>
</dbReference>
<evidence type="ECO:0000259" key="4">
    <source>
        <dbReference type="Pfam" id="PF13458"/>
    </source>
</evidence>
<dbReference type="AlphaFoldDB" id="A0A927FGJ5"/>
<dbReference type="RefSeq" id="WP_191819492.1">
    <property type="nucleotide sequence ID" value="NZ_JACYFT010000002.1"/>
</dbReference>
<protein>
    <submittedName>
        <fullName evidence="5">Branched-chain amino acid ABC transporter substrate-binding protein</fullName>
    </submittedName>
</protein>
<dbReference type="EMBL" id="JACYFT010000002">
    <property type="protein sequence ID" value="MBD8051030.1"/>
    <property type="molecule type" value="Genomic_DNA"/>
</dbReference>
<evidence type="ECO:0000313" key="6">
    <source>
        <dbReference type="Proteomes" id="UP000647424"/>
    </source>
</evidence>
<keyword evidence="6" id="KW-1185">Reference proteome</keyword>
<reference evidence="5" key="1">
    <citation type="submission" date="2020-09" db="EMBL/GenBank/DDBJ databases">
        <title>Genome seq and assembly of Limnohabitants sp.</title>
        <authorList>
            <person name="Chhetri G."/>
        </authorList>
    </citation>
    <scope>NUCLEOTIDE SEQUENCE</scope>
    <source>
        <strain evidence="5">JUR4</strain>
    </source>
</reference>
<evidence type="ECO:0000256" key="1">
    <source>
        <dbReference type="ARBA" id="ARBA00010062"/>
    </source>
</evidence>
<sequence length="411" mass="45102">MKTAFRMIAVAALAACATGAFAQKGETVKIAHIDPLSGLMAPVGTNQLKSFQFFAEKFSGAKNPAGVKFEIVSFDNKLSPAESLNALKAAMDQGVRYIAQGNGSSVAGALIEAINKHNERNPGKEIIFLNYAAVDPDFTNSKCSYWHFRFDADTSMKIEAMTTFMKDDKDIKKVYLFNQNYSHGQQVAKYAKENLARKRPDVQIVGEDLHPLAQVRDFSPYIAKIKASGADTVITGNWGSDLALLVKAANEAGYTGKFYTYYTGVTGTPTALGQGGAGRVYQIAYNHYNMGGDMAKWMAEFKTKFNDDFYTGSVVTIFNGLSEAMAKAKSTDPVKVAAALEGLSYKNYNGEVEMRKTDHQLQQPLYMTVWQKADKKYPYSPENTGMTLAPVKEFPSYVSSTPTSCQMKRPG</sequence>
<dbReference type="InterPro" id="IPR051010">
    <property type="entry name" value="BCAA_transport"/>
</dbReference>